<dbReference type="EMBL" id="CP038462">
    <property type="protein sequence ID" value="QCC77519.1"/>
    <property type="molecule type" value="Genomic_DNA"/>
</dbReference>
<reference evidence="1" key="2">
    <citation type="journal article" date="2014" name="Int. J. Syst. Evol. Microbiol.">
        <title>Complete genome of a new Firmicutes species belonging to the dominant human colonic microbiota ('Ruminococcus bicirculans') reveals two chromosomes and a selective capacity to utilize plant glucans.</title>
        <authorList>
            <consortium name="NISC Comparative Sequencing Program"/>
            <person name="Wegmann U."/>
            <person name="Louis P."/>
            <person name="Goesmann A."/>
            <person name="Henrissat B."/>
            <person name="Duncan S.H."/>
            <person name="Flint H.J."/>
        </authorList>
    </citation>
    <scope>NUCLEOTIDE SEQUENCE</scope>
    <source>
        <strain evidence="1">CCM 7403</strain>
    </source>
</reference>
<dbReference type="InterPro" id="IPR036388">
    <property type="entry name" value="WH-like_DNA-bd_sf"/>
</dbReference>
<dbReference type="Gene3D" id="1.10.10.10">
    <property type="entry name" value="Winged helix-like DNA-binding domain superfamily/Winged helix DNA-binding domain"/>
    <property type="match status" value="1"/>
</dbReference>
<reference evidence="2 3" key="1">
    <citation type="journal article" date="2008" name="Int. J. Syst. Evol. Microbiol.">
        <title>Nocardioides daphniae sp. nov., isolated from Daphnia cucullata (Crustacea: Cladocera).</title>
        <authorList>
            <person name="Toth E.M."/>
            <person name="Keki Z."/>
            <person name="Homonnay Z.G."/>
            <person name="Borsodi A.K."/>
            <person name="Marialigeti K."/>
            <person name="Schumann P."/>
        </authorList>
    </citation>
    <scope>NUCLEOTIDE SEQUENCE [LARGE SCALE GENOMIC DNA]</scope>
    <source>
        <strain evidence="2 3">JCM 16608</strain>
    </source>
</reference>
<evidence type="ECO:0000313" key="4">
    <source>
        <dbReference type="Proteomes" id="UP000630594"/>
    </source>
</evidence>
<accession>A0A4P7UF81</accession>
<reference evidence="1" key="5">
    <citation type="submission" date="2024-05" db="EMBL/GenBank/DDBJ databases">
        <authorList>
            <person name="Sun Q."/>
            <person name="Sedlacek I."/>
        </authorList>
    </citation>
    <scope>NUCLEOTIDE SEQUENCE</scope>
    <source>
        <strain evidence="1">CCM 7403</strain>
    </source>
</reference>
<gene>
    <name evidence="2" type="ORF">E2C04_10650</name>
    <name evidence="1" type="ORF">GCM10007231_33410</name>
</gene>
<reference evidence="4" key="3">
    <citation type="journal article" date="2019" name="Int. J. Syst. Evol. Microbiol.">
        <title>The Global Catalogue of Microorganisms (GCM) 10K type strain sequencing project: providing services to taxonomists for standard genome sequencing and annotation.</title>
        <authorList>
            <consortium name="The Broad Institute Genomics Platform"/>
            <consortium name="The Broad Institute Genome Sequencing Center for Infectious Disease"/>
            <person name="Wu L."/>
            <person name="Ma J."/>
        </authorList>
    </citation>
    <scope>NUCLEOTIDE SEQUENCE [LARGE SCALE GENOMIC DNA]</scope>
    <source>
        <strain evidence="4">CCM 7403</strain>
    </source>
</reference>
<protein>
    <submittedName>
        <fullName evidence="2">DUF3253 domain-containing protein</fullName>
    </submittedName>
</protein>
<reference evidence="2" key="4">
    <citation type="submission" date="2019-03" db="EMBL/GenBank/DDBJ databases">
        <authorList>
            <person name="Huang Y."/>
        </authorList>
    </citation>
    <scope>NUCLEOTIDE SEQUENCE</scope>
    <source>
        <strain evidence="2">JCM 16608</strain>
    </source>
</reference>
<dbReference type="OrthoDB" id="34459at2"/>
<keyword evidence="4" id="KW-1185">Reference proteome</keyword>
<evidence type="ECO:0000313" key="3">
    <source>
        <dbReference type="Proteomes" id="UP000297025"/>
    </source>
</evidence>
<proteinExistence type="predicted"/>
<sequence length="165" mass="18099">MADSEEVERTPDGRHLVIDGRRWRASDPAIPDGLRQELVDELMSARRAVRAKEPDARTRVGDAKVALGERGAPWWEELSDDDFSARAEATVRALLRHRGGSTICPSDVARVVGGEGWRGRMDDVRRVVAALAERDVVVATQKGEPVVANRARGPIRIARGPEFGS</sequence>
<dbReference type="Pfam" id="PF11625">
    <property type="entry name" value="DUF3253"/>
    <property type="match status" value="1"/>
</dbReference>
<evidence type="ECO:0000313" key="1">
    <source>
        <dbReference type="EMBL" id="GGD31182.1"/>
    </source>
</evidence>
<dbReference type="RefSeq" id="WP_135832563.1">
    <property type="nucleotide sequence ID" value="NZ_BMCK01000006.1"/>
</dbReference>
<dbReference type="InterPro" id="IPR036390">
    <property type="entry name" value="WH_DNA-bd_sf"/>
</dbReference>
<dbReference type="Proteomes" id="UP000630594">
    <property type="component" value="Unassembled WGS sequence"/>
</dbReference>
<dbReference type="EMBL" id="BMCK01000006">
    <property type="protein sequence ID" value="GGD31182.1"/>
    <property type="molecule type" value="Genomic_DNA"/>
</dbReference>
<organism evidence="2 3">
    <name type="scientific">Nocardioides daphniae</name>
    <dbReference type="NCBI Taxonomy" id="402297"/>
    <lineage>
        <taxon>Bacteria</taxon>
        <taxon>Bacillati</taxon>
        <taxon>Actinomycetota</taxon>
        <taxon>Actinomycetes</taxon>
        <taxon>Propionibacteriales</taxon>
        <taxon>Nocardioidaceae</taxon>
        <taxon>Nocardioides</taxon>
    </lineage>
</organism>
<dbReference type="AlphaFoldDB" id="A0A4P7UF81"/>
<dbReference type="InterPro" id="IPR021660">
    <property type="entry name" value="DUF3253"/>
</dbReference>
<evidence type="ECO:0000313" key="2">
    <source>
        <dbReference type="EMBL" id="QCC77519.1"/>
    </source>
</evidence>
<dbReference type="KEGG" id="ndp:E2C04_10650"/>
<dbReference type="SUPFAM" id="SSF46785">
    <property type="entry name" value="Winged helix' DNA-binding domain"/>
    <property type="match status" value="1"/>
</dbReference>
<dbReference type="Proteomes" id="UP000297025">
    <property type="component" value="Chromosome"/>
</dbReference>
<name>A0A4P7UF81_9ACTN</name>